<dbReference type="FunFam" id="1.10.555.10:FF:000017">
    <property type="entry name" value="Rho GTPase activating protein 6"/>
    <property type="match status" value="1"/>
</dbReference>
<feature type="compositionally biased region" description="Low complexity" evidence="4">
    <location>
        <begin position="323"/>
        <end position="345"/>
    </location>
</feature>
<feature type="compositionally biased region" description="Polar residues" evidence="4">
    <location>
        <begin position="653"/>
        <end position="668"/>
    </location>
</feature>
<feature type="compositionally biased region" description="Basic residues" evidence="4">
    <location>
        <begin position="858"/>
        <end position="867"/>
    </location>
</feature>
<protein>
    <recommendedName>
        <fullName evidence="3">Rho GTPase-activating protein 36</fullName>
    </recommendedName>
</protein>
<dbReference type="GO" id="GO:0005096">
    <property type="term" value="F:GTPase activator activity"/>
    <property type="evidence" value="ECO:0007669"/>
    <property type="project" value="UniProtKB-KW"/>
</dbReference>
<dbReference type="OrthoDB" id="10024839at2759"/>
<dbReference type="KEGG" id="mpuf:101682999"/>
<dbReference type="GO" id="GO:0005856">
    <property type="term" value="C:cytoskeleton"/>
    <property type="evidence" value="ECO:0007669"/>
    <property type="project" value="UniProtKB-ARBA"/>
</dbReference>
<evidence type="ECO:0000313" key="6">
    <source>
        <dbReference type="Proteomes" id="UP000000715"/>
    </source>
</evidence>
<dbReference type="PANTHER" id="PTHR12635">
    <property type="entry name" value="RHO-GTPASE-ACTIVATING PROTEIN 6 FAMILY MEMBER"/>
    <property type="match status" value="1"/>
</dbReference>
<dbReference type="CDD" id="cd04376">
    <property type="entry name" value="RhoGAP_ARHGAP6"/>
    <property type="match status" value="1"/>
</dbReference>
<feature type="region of interest" description="Disordered" evidence="4">
    <location>
        <begin position="1"/>
        <end position="119"/>
    </location>
</feature>
<feature type="region of interest" description="Disordered" evidence="4">
    <location>
        <begin position="858"/>
        <end position="959"/>
    </location>
</feature>
<feature type="compositionally biased region" description="Low complexity" evidence="4">
    <location>
        <begin position="9"/>
        <end position="26"/>
    </location>
</feature>
<dbReference type="GO" id="GO:0016004">
    <property type="term" value="F:phospholipase activator activity"/>
    <property type="evidence" value="ECO:0007669"/>
    <property type="project" value="TreeGrafter"/>
</dbReference>
<dbReference type="InterPro" id="IPR000198">
    <property type="entry name" value="RhoGAP_dom"/>
</dbReference>
<dbReference type="CTD" id="395"/>
<evidence type="ECO:0000256" key="4">
    <source>
        <dbReference type="SAM" id="MobiDB-lite"/>
    </source>
</evidence>
<feature type="compositionally biased region" description="Polar residues" evidence="4">
    <location>
        <begin position="940"/>
        <end position="955"/>
    </location>
</feature>
<feature type="compositionally biased region" description="Basic and acidic residues" evidence="4">
    <location>
        <begin position="906"/>
        <end position="916"/>
    </location>
</feature>
<feature type="compositionally biased region" description="Basic and acidic residues" evidence="4">
    <location>
        <begin position="923"/>
        <end position="932"/>
    </location>
</feature>
<gene>
    <name evidence="7" type="primary">ARHGAP6</name>
</gene>
<dbReference type="GO" id="GO:0043274">
    <property type="term" value="F:phospholipase binding"/>
    <property type="evidence" value="ECO:0007669"/>
    <property type="project" value="TreeGrafter"/>
</dbReference>
<dbReference type="SUPFAM" id="SSF48350">
    <property type="entry name" value="GTPase activation domain, GAP"/>
    <property type="match status" value="1"/>
</dbReference>
<organism evidence="6 7">
    <name type="scientific">Mustela putorius furo</name>
    <name type="common">European domestic ferret</name>
    <name type="synonym">Mustela furo</name>
    <dbReference type="NCBI Taxonomy" id="9669"/>
    <lineage>
        <taxon>Eukaryota</taxon>
        <taxon>Metazoa</taxon>
        <taxon>Chordata</taxon>
        <taxon>Craniata</taxon>
        <taxon>Vertebrata</taxon>
        <taxon>Euteleostomi</taxon>
        <taxon>Mammalia</taxon>
        <taxon>Eutheria</taxon>
        <taxon>Laurasiatheria</taxon>
        <taxon>Carnivora</taxon>
        <taxon>Caniformia</taxon>
        <taxon>Musteloidea</taxon>
        <taxon>Mustelidae</taxon>
        <taxon>Mustelinae</taxon>
        <taxon>Mustela</taxon>
    </lineage>
</organism>
<evidence type="ECO:0000313" key="7">
    <source>
        <dbReference type="RefSeq" id="XP_004758883.1"/>
    </source>
</evidence>
<evidence type="ECO:0000256" key="2">
    <source>
        <dbReference type="ARBA" id="ARBA00055252"/>
    </source>
</evidence>
<dbReference type="GO" id="GO:0007165">
    <property type="term" value="P:signal transduction"/>
    <property type="evidence" value="ECO:0007669"/>
    <property type="project" value="InterPro"/>
</dbReference>
<dbReference type="Gene3D" id="1.10.555.10">
    <property type="entry name" value="Rho GTPase activation protein"/>
    <property type="match status" value="1"/>
</dbReference>
<name>A0A8U0SYD3_MUSPF</name>
<dbReference type="InterPro" id="IPR041852">
    <property type="entry name" value="ARHGAP6_RhoGAP"/>
</dbReference>
<feature type="compositionally biased region" description="Polar residues" evidence="4">
    <location>
        <begin position="763"/>
        <end position="775"/>
    </location>
</feature>
<evidence type="ECO:0000256" key="3">
    <source>
        <dbReference type="ARBA" id="ARBA00070267"/>
    </source>
</evidence>
<keyword evidence="1" id="KW-0343">GTPase activation</keyword>
<dbReference type="PANTHER" id="PTHR12635:SF6">
    <property type="entry name" value="RHO GTPASE-ACTIVATING PROTEIN 6"/>
    <property type="match status" value="1"/>
</dbReference>
<dbReference type="GO" id="GO:1902533">
    <property type="term" value="P:positive regulation of intracellular signal transduction"/>
    <property type="evidence" value="ECO:0007669"/>
    <property type="project" value="UniProtKB-ARBA"/>
</dbReference>
<feature type="region of interest" description="Disordered" evidence="4">
    <location>
        <begin position="319"/>
        <end position="358"/>
    </location>
</feature>
<dbReference type="GeneID" id="101682999"/>
<dbReference type="RefSeq" id="XP_004758883.1">
    <property type="nucleotide sequence ID" value="XM_004758826.3"/>
</dbReference>
<feature type="region of interest" description="Disordered" evidence="4">
    <location>
        <begin position="763"/>
        <end position="787"/>
    </location>
</feature>
<keyword evidence="6" id="KW-1185">Reference proteome</keyword>
<proteinExistence type="predicted"/>
<evidence type="ECO:0000256" key="1">
    <source>
        <dbReference type="ARBA" id="ARBA00022468"/>
    </source>
</evidence>
<feature type="compositionally biased region" description="Basic and acidic residues" evidence="4">
    <location>
        <begin position="868"/>
        <end position="879"/>
    </location>
</feature>
<accession>A0A8U0SYD3</accession>
<feature type="region of interest" description="Disordered" evidence="4">
    <location>
        <begin position="704"/>
        <end position="724"/>
    </location>
</feature>
<dbReference type="SMART" id="SM00324">
    <property type="entry name" value="RhoGAP"/>
    <property type="match status" value="1"/>
</dbReference>
<feature type="compositionally biased region" description="Polar residues" evidence="4">
    <location>
        <begin position="100"/>
        <end position="115"/>
    </location>
</feature>
<reference evidence="7" key="1">
    <citation type="submission" date="2025-08" db="UniProtKB">
        <authorList>
            <consortium name="RefSeq"/>
        </authorList>
    </citation>
    <scope>IDENTIFICATION</scope>
    <source>
        <tissue evidence="7">Brain</tissue>
    </source>
</reference>
<dbReference type="InterPro" id="IPR008936">
    <property type="entry name" value="Rho_GTPase_activation_prot"/>
</dbReference>
<dbReference type="AlphaFoldDB" id="A0A8U0SYD3"/>
<dbReference type="Proteomes" id="UP000000715">
    <property type="component" value="Unplaced"/>
</dbReference>
<sequence>MSAQSLLHSVFSCSSPASGGSASAKGFSKRKLRQTRSLDPALIGGCGGETGVEGSSRGATGGRLCSPLPPAEGLGSRSASSPRGPHPRANRLPPPRPLCSSFSTPSTPQEKSPSGSFHFDYEVPLGRGGLKKSMAWDLPSVLAGPGSGRSAILCSSGGGPNGIFTSPRRWLQQRKFQSPPNSHSHPYVVWKSEGDFTWNSMSGRSVRLRSVPIQSLSELERARLQEVAFYQLQQDCDLSCPITIPKDGQKRKKSLRKKLDSLGKEKNKDREFIPQAFGMPLSQVIANDRAYKLKQDSQRDEQKDASDFVASLLPFGNKRQNKELSSSNSSLSSTSETPNESTSPNTPEPAPRARRRGAMSVDSITDLDDNQSRLLEALQLSLPAEAQSKKEKARDKKLSLNPIYRQVPRLVDSCCQHLEKHGLQTVGIFRVGSSKKRVRQLREEFDRGVDVSLEEEHSVHDVAALLKEFLRDMPDPLLTRELYTAFINTLLLEPEEQLGTLQLLVYLLPPCNCDTLHRLLQFLSMVARHANDNVSKDGQEVTGNKMTSLNLATIFGPNLLHKQKSSDKEFSVQSSARAEESTAIIAVVQKMIENYEALFMVSPDLQNEVLISLLETDPDVVDYLLRRKASQSSSPDMLRSEVSFSVGGRHSSTDSNKASSGDLSPYDNNSPVLSARSLLAMQEDVAPGGSEKLYKGPEQYVLVSHLPSSKSRESSPGPRLGKDMSKEPFNIWGTWHSTLKSGSKDPGMTGSYGDIFESSSLRPGPCSLSQGNLSPNWPRWQGSPTELESGPQVIRRTQTTATLVECRACPPVSRVCSPPHVQGGGRRCEQTTAKSEQYLTLNSAEDLAESELDVAWRQGRRAKPLHQRTRESEKHDKRPPPPYPGPGKQAGASSHQPAEPLLWRPQRPEEGSRTALEEGGQTTEREREREGEQQAAAQTLSSAYSASASDGNSETVGGATWLEWQRERWQIWELLSPDNPDALPETLV</sequence>
<dbReference type="InterPro" id="IPR037863">
    <property type="entry name" value="RHOGAP6/36"/>
</dbReference>
<evidence type="ECO:0000259" key="5">
    <source>
        <dbReference type="PROSITE" id="PS50238"/>
    </source>
</evidence>
<feature type="domain" description="Rho-GAP" evidence="5">
    <location>
        <begin position="398"/>
        <end position="599"/>
    </location>
</feature>
<dbReference type="PROSITE" id="PS50238">
    <property type="entry name" value="RHOGAP"/>
    <property type="match status" value="1"/>
</dbReference>
<dbReference type="Pfam" id="PF00620">
    <property type="entry name" value="RhoGAP"/>
    <property type="match status" value="1"/>
</dbReference>
<comment type="function">
    <text evidence="2">GTPase activator for the Rho-type GTPases by converting them to an inactive GDP-bound state.</text>
</comment>
<feature type="region of interest" description="Disordered" evidence="4">
    <location>
        <begin position="636"/>
        <end position="668"/>
    </location>
</feature>